<keyword evidence="12" id="KW-0175">Coiled coil</keyword>
<gene>
    <name evidence="14" type="ORF">SAMN04488096_102207</name>
</gene>
<dbReference type="Gene3D" id="3.40.50.670">
    <property type="match status" value="1"/>
</dbReference>
<accession>A0A1M6BSX0</accession>
<dbReference type="Pfam" id="PF00204">
    <property type="entry name" value="DNA_gyraseB"/>
    <property type="match status" value="1"/>
</dbReference>
<evidence type="ECO:0000256" key="9">
    <source>
        <dbReference type="ARBA" id="ARBA00023125"/>
    </source>
</evidence>
<evidence type="ECO:0000256" key="2">
    <source>
        <dbReference type="ARBA" id="ARBA00001946"/>
    </source>
</evidence>
<evidence type="ECO:0000256" key="11">
    <source>
        <dbReference type="ARBA" id="ARBA00063644"/>
    </source>
</evidence>
<evidence type="ECO:0000256" key="1">
    <source>
        <dbReference type="ARBA" id="ARBA00000185"/>
    </source>
</evidence>
<dbReference type="InterPro" id="IPR018522">
    <property type="entry name" value="TopoIIA_CS"/>
</dbReference>
<dbReference type="InterPro" id="IPR001241">
    <property type="entry name" value="Topo_IIA"/>
</dbReference>
<keyword evidence="4" id="KW-0479">Metal-binding</keyword>
<organism evidence="14 15">
    <name type="scientific">Mesonia phycicola</name>
    <dbReference type="NCBI Taxonomy" id="579105"/>
    <lineage>
        <taxon>Bacteria</taxon>
        <taxon>Pseudomonadati</taxon>
        <taxon>Bacteroidota</taxon>
        <taxon>Flavobacteriia</taxon>
        <taxon>Flavobacteriales</taxon>
        <taxon>Flavobacteriaceae</taxon>
        <taxon>Mesonia</taxon>
    </lineage>
</organism>
<sequence length="618" mass="70685">MVEETKYTEDNIRSLDWKEHIRMRPGMYIGKLGDGSSADDGIYILVKEVLDNSIDEYVMGAGKTIEISIQGTKVIVRDYGRGIPLGKVVDVVSKMNTGGKYDSKAFKKSVGLNGVGTKAVNALSSYFRVESSREGKSASAEFEKGELTNQEFLEETSRRKGTKVTFIPDESIFKNYKFRNEYVAKMLKNYVYLNPGLTIVFNGEKFYSEEGLKDLLSDSIHEEDRLFPIIHLKGNDIEVAITYNRSQYSEEYNSFVNGQHTTQGGTHQTAFREAIVKTIREFFGKNYEPSDIRKSIVSAISIKVMEPVFESQTKTKLGSTDMGGDLPTVRTYIVDFVKRQLDNYLHRNTETAEKLQRKILQAERERKDLSGIRKLARERAKKVSLHNKKLRDCRVHLGDVKKQRNLETTLFITEGDSASGSITKSRDVNTQAVFSLKGKPLNSFGLSKKIVYENEEFNLLQAALNIEDSIDDLRYNNIVIATDADVDGMHIRLLLITFFLQFFPELIKKGHLYILQTPLFRVRNKKETIYCYSEKEKQEAINKLTGKPEITRFKGLGEISPDEFKYFIGEDIRLDPVMLDKDTGIEELLTFYMGKNTSDRQEFIIDNLRFELDVIETE</sequence>
<dbReference type="Pfam" id="PF01751">
    <property type="entry name" value="Toprim"/>
    <property type="match status" value="1"/>
</dbReference>
<keyword evidence="8" id="KW-0799">Topoisomerase</keyword>
<feature type="domain" description="Toprim" evidence="13">
    <location>
        <begin position="408"/>
        <end position="518"/>
    </location>
</feature>
<keyword evidence="10 14" id="KW-0413">Isomerase</keyword>
<dbReference type="RefSeq" id="WP_073148400.1">
    <property type="nucleotide sequence ID" value="NZ_FQYY01000002.1"/>
</dbReference>
<evidence type="ECO:0000256" key="5">
    <source>
        <dbReference type="ARBA" id="ARBA00022741"/>
    </source>
</evidence>
<dbReference type="SUPFAM" id="SSF56719">
    <property type="entry name" value="Type II DNA topoisomerase"/>
    <property type="match status" value="1"/>
</dbReference>
<dbReference type="GO" id="GO:0005524">
    <property type="term" value="F:ATP binding"/>
    <property type="evidence" value="ECO:0007669"/>
    <property type="project" value="UniProtKB-KW"/>
</dbReference>
<dbReference type="FunFam" id="3.40.50.670:FF:000006">
    <property type="entry name" value="DNA topoisomerase (ATP-hydrolyzing)"/>
    <property type="match status" value="1"/>
</dbReference>
<dbReference type="InterPro" id="IPR014721">
    <property type="entry name" value="Ribsml_uS5_D2-typ_fold_subgr"/>
</dbReference>
<comment type="cofactor">
    <cofactor evidence="2">
        <name>Mg(2+)</name>
        <dbReference type="ChEBI" id="CHEBI:18420"/>
    </cofactor>
</comment>
<evidence type="ECO:0000313" key="15">
    <source>
        <dbReference type="Proteomes" id="UP000184225"/>
    </source>
</evidence>
<evidence type="ECO:0000256" key="12">
    <source>
        <dbReference type="SAM" id="Coils"/>
    </source>
</evidence>
<dbReference type="SMART" id="SM00387">
    <property type="entry name" value="HATPase_c"/>
    <property type="match status" value="1"/>
</dbReference>
<dbReference type="OrthoDB" id="9802808at2"/>
<keyword evidence="15" id="KW-1185">Reference proteome</keyword>
<dbReference type="PROSITE" id="PS50880">
    <property type="entry name" value="TOPRIM"/>
    <property type="match status" value="1"/>
</dbReference>
<dbReference type="FunFam" id="3.30.565.10:FF:000063">
    <property type="entry name" value="DNA topoisomerase (ATP-hydrolyzing)"/>
    <property type="match status" value="1"/>
</dbReference>
<evidence type="ECO:0000256" key="7">
    <source>
        <dbReference type="ARBA" id="ARBA00022842"/>
    </source>
</evidence>
<dbReference type="STRING" id="579105.SAMN04488096_102207"/>
<dbReference type="InterPro" id="IPR020568">
    <property type="entry name" value="Ribosomal_Su5_D2-typ_SF"/>
</dbReference>
<dbReference type="InterPro" id="IPR013506">
    <property type="entry name" value="Topo_IIA_bsu_dom2"/>
</dbReference>
<evidence type="ECO:0000313" key="14">
    <source>
        <dbReference type="EMBL" id="SHI51872.1"/>
    </source>
</evidence>
<keyword evidence="5" id="KW-0547">Nucleotide-binding</keyword>
<dbReference type="SUPFAM" id="SSF54211">
    <property type="entry name" value="Ribosomal protein S5 domain 2-like"/>
    <property type="match status" value="1"/>
</dbReference>
<keyword evidence="6" id="KW-0067">ATP-binding</keyword>
<protein>
    <recommendedName>
        <fullName evidence="3">DNA topoisomerase (ATP-hydrolyzing)</fullName>
        <ecNumber evidence="3">5.6.2.2</ecNumber>
    </recommendedName>
</protein>
<evidence type="ECO:0000256" key="6">
    <source>
        <dbReference type="ARBA" id="ARBA00022840"/>
    </source>
</evidence>
<dbReference type="EMBL" id="FQYY01000002">
    <property type="protein sequence ID" value="SHI51872.1"/>
    <property type="molecule type" value="Genomic_DNA"/>
</dbReference>
<evidence type="ECO:0000256" key="3">
    <source>
        <dbReference type="ARBA" id="ARBA00012895"/>
    </source>
</evidence>
<comment type="subunit">
    <text evidence="11">Heterotetramer composed of ParC and ParE.</text>
</comment>
<dbReference type="EC" id="5.6.2.2" evidence="3"/>
<dbReference type="SMART" id="SM00433">
    <property type="entry name" value="TOP2c"/>
    <property type="match status" value="1"/>
</dbReference>
<dbReference type="GO" id="GO:0003677">
    <property type="term" value="F:DNA binding"/>
    <property type="evidence" value="ECO:0007669"/>
    <property type="project" value="UniProtKB-KW"/>
</dbReference>
<dbReference type="PROSITE" id="PS00177">
    <property type="entry name" value="TOPOISOMERASE_II"/>
    <property type="match status" value="1"/>
</dbReference>
<dbReference type="InterPro" id="IPR036890">
    <property type="entry name" value="HATPase_C_sf"/>
</dbReference>
<dbReference type="SUPFAM" id="SSF55874">
    <property type="entry name" value="ATPase domain of HSP90 chaperone/DNA topoisomerase II/histidine kinase"/>
    <property type="match status" value="1"/>
</dbReference>
<name>A0A1M6BSX0_9FLAO</name>
<dbReference type="GO" id="GO:0046872">
    <property type="term" value="F:metal ion binding"/>
    <property type="evidence" value="ECO:0007669"/>
    <property type="project" value="UniProtKB-KW"/>
</dbReference>
<evidence type="ECO:0000259" key="13">
    <source>
        <dbReference type="PROSITE" id="PS50880"/>
    </source>
</evidence>
<keyword evidence="7" id="KW-0460">Magnesium</keyword>
<dbReference type="Proteomes" id="UP000184225">
    <property type="component" value="Unassembled WGS sequence"/>
</dbReference>
<evidence type="ECO:0000256" key="8">
    <source>
        <dbReference type="ARBA" id="ARBA00023029"/>
    </source>
</evidence>
<dbReference type="PANTHER" id="PTHR45866">
    <property type="entry name" value="DNA GYRASE/TOPOISOMERASE SUBUNIT B"/>
    <property type="match status" value="1"/>
</dbReference>
<dbReference type="GO" id="GO:0003918">
    <property type="term" value="F:DNA topoisomerase type II (double strand cut, ATP-hydrolyzing) activity"/>
    <property type="evidence" value="ECO:0007669"/>
    <property type="project" value="UniProtKB-EC"/>
</dbReference>
<dbReference type="InterPro" id="IPR003594">
    <property type="entry name" value="HATPase_dom"/>
</dbReference>
<dbReference type="CDD" id="cd01030">
    <property type="entry name" value="TOPRIM_TopoIIA_like"/>
    <property type="match status" value="1"/>
</dbReference>
<feature type="coiled-coil region" evidence="12">
    <location>
        <begin position="345"/>
        <end position="372"/>
    </location>
</feature>
<dbReference type="InterPro" id="IPR006171">
    <property type="entry name" value="TOPRIM_dom"/>
</dbReference>
<dbReference type="AlphaFoldDB" id="A0A1M6BSX0"/>
<dbReference type="InterPro" id="IPR013760">
    <property type="entry name" value="Topo_IIA-like_dom_sf"/>
</dbReference>
<dbReference type="Pfam" id="PF02518">
    <property type="entry name" value="HATPase_c"/>
    <property type="match status" value="1"/>
</dbReference>
<proteinExistence type="predicted"/>
<dbReference type="Gene3D" id="3.30.230.10">
    <property type="match status" value="1"/>
</dbReference>
<keyword evidence="9" id="KW-0238">DNA-binding</keyword>
<comment type="catalytic activity">
    <reaction evidence="1">
        <text>ATP-dependent breakage, passage and rejoining of double-stranded DNA.</text>
        <dbReference type="EC" id="5.6.2.2"/>
    </reaction>
</comment>
<evidence type="ECO:0000256" key="4">
    <source>
        <dbReference type="ARBA" id="ARBA00022723"/>
    </source>
</evidence>
<dbReference type="InterPro" id="IPR013759">
    <property type="entry name" value="Topo_IIA_B_C"/>
</dbReference>
<reference evidence="14 15" key="1">
    <citation type="submission" date="2016-11" db="EMBL/GenBank/DDBJ databases">
        <authorList>
            <person name="Jaros S."/>
            <person name="Januszkiewicz K."/>
            <person name="Wedrychowicz H."/>
        </authorList>
    </citation>
    <scope>NUCLEOTIDE SEQUENCE [LARGE SCALE GENOMIC DNA]</scope>
    <source>
        <strain evidence="14 15">DSM 21425</strain>
    </source>
</reference>
<dbReference type="PRINTS" id="PR00418">
    <property type="entry name" value="TPI2FAMILY"/>
</dbReference>
<dbReference type="PANTHER" id="PTHR45866:SF2">
    <property type="entry name" value="DNA TOPOISOMERASE (ATP-HYDROLYZING)"/>
    <property type="match status" value="1"/>
</dbReference>
<evidence type="ECO:0000256" key="10">
    <source>
        <dbReference type="ARBA" id="ARBA00023235"/>
    </source>
</evidence>
<dbReference type="Gene3D" id="3.30.565.10">
    <property type="entry name" value="Histidine kinase-like ATPase, C-terminal domain"/>
    <property type="match status" value="1"/>
</dbReference>
<dbReference type="GO" id="GO:0006265">
    <property type="term" value="P:DNA topological change"/>
    <property type="evidence" value="ECO:0007669"/>
    <property type="project" value="InterPro"/>
</dbReference>